<keyword evidence="4" id="KW-0812">Transmembrane</keyword>
<dbReference type="GO" id="GO:0035269">
    <property type="term" value="P:protein O-linked glycosylation via mannose"/>
    <property type="evidence" value="ECO:0007669"/>
    <property type="project" value="TreeGrafter"/>
</dbReference>
<feature type="domain" description="DUF1736" evidence="5">
    <location>
        <begin position="2"/>
        <end position="50"/>
    </location>
</feature>
<feature type="non-terminal residue" evidence="6">
    <location>
        <position position="125"/>
    </location>
</feature>
<keyword evidence="2" id="KW-0802">TPR repeat</keyword>
<evidence type="ECO:0000313" key="7">
    <source>
        <dbReference type="Proteomes" id="UP001497623"/>
    </source>
</evidence>
<evidence type="ECO:0000259" key="5">
    <source>
        <dbReference type="Pfam" id="PF08409"/>
    </source>
</evidence>
<keyword evidence="4" id="KW-1133">Transmembrane helix</keyword>
<comment type="caution">
    <text evidence="6">The sequence shown here is derived from an EMBL/GenBank/DDBJ whole genome shotgun (WGS) entry which is preliminary data.</text>
</comment>
<proteinExistence type="predicted"/>
<evidence type="ECO:0000256" key="1">
    <source>
        <dbReference type="ARBA" id="ARBA00022737"/>
    </source>
</evidence>
<feature type="transmembrane region" description="Helical" evidence="4">
    <location>
        <begin position="68"/>
        <end position="88"/>
    </location>
</feature>
<dbReference type="GO" id="GO:0005783">
    <property type="term" value="C:endoplasmic reticulum"/>
    <property type="evidence" value="ECO:0007669"/>
    <property type="project" value="TreeGrafter"/>
</dbReference>
<keyword evidence="7" id="KW-1185">Reference proteome</keyword>
<evidence type="ECO:0000256" key="2">
    <source>
        <dbReference type="ARBA" id="ARBA00022803"/>
    </source>
</evidence>
<dbReference type="GO" id="GO:0030968">
    <property type="term" value="P:endoplasmic reticulum unfolded protein response"/>
    <property type="evidence" value="ECO:0007669"/>
    <property type="project" value="TreeGrafter"/>
</dbReference>
<protein>
    <recommendedName>
        <fullName evidence="5">DUF1736 domain-containing protein</fullName>
    </recommendedName>
</protein>
<keyword evidence="1" id="KW-0677">Repeat</keyword>
<feature type="non-terminal residue" evidence="6">
    <location>
        <position position="1"/>
    </location>
</feature>
<dbReference type="InterPro" id="IPR013618">
    <property type="entry name" value="TMTC_DUF1736"/>
</dbReference>
<name>A0AAV2RK44_MEGNR</name>
<evidence type="ECO:0000313" key="6">
    <source>
        <dbReference type="EMBL" id="CAL4126667.1"/>
    </source>
</evidence>
<accession>A0AAV2RK44</accession>
<sequence>GINYQYIYSLNVLLLFLPMWMCFDWSMGCVPVILSYIDPRILAIPVLWLLFGLLLRRGFSQGGQTARSVLMGLALAVVPFLPAMNLFFRVGFVIAERVLYLPSAGFCILVVTGMRELGAAGYINK</sequence>
<gene>
    <name evidence="6" type="ORF">MNOR_LOCUS25662</name>
</gene>
<dbReference type="PANTHER" id="PTHR44227">
    <property type="match status" value="1"/>
</dbReference>
<dbReference type="GO" id="GO:0000030">
    <property type="term" value="F:mannosyltransferase activity"/>
    <property type="evidence" value="ECO:0007669"/>
    <property type="project" value="TreeGrafter"/>
</dbReference>
<organism evidence="6 7">
    <name type="scientific">Meganyctiphanes norvegica</name>
    <name type="common">Northern krill</name>
    <name type="synonym">Thysanopoda norvegica</name>
    <dbReference type="NCBI Taxonomy" id="48144"/>
    <lineage>
        <taxon>Eukaryota</taxon>
        <taxon>Metazoa</taxon>
        <taxon>Ecdysozoa</taxon>
        <taxon>Arthropoda</taxon>
        <taxon>Crustacea</taxon>
        <taxon>Multicrustacea</taxon>
        <taxon>Malacostraca</taxon>
        <taxon>Eumalacostraca</taxon>
        <taxon>Eucarida</taxon>
        <taxon>Euphausiacea</taxon>
        <taxon>Euphausiidae</taxon>
        <taxon>Meganyctiphanes</taxon>
    </lineage>
</organism>
<dbReference type="InterPro" id="IPR052346">
    <property type="entry name" value="O-mannosyl-transferase_TMTC"/>
</dbReference>
<feature type="transmembrane region" description="Helical" evidence="4">
    <location>
        <begin position="100"/>
        <end position="123"/>
    </location>
</feature>
<evidence type="ECO:0000256" key="4">
    <source>
        <dbReference type="SAM" id="Phobius"/>
    </source>
</evidence>
<dbReference type="Proteomes" id="UP001497623">
    <property type="component" value="Unassembled WGS sequence"/>
</dbReference>
<keyword evidence="3 4" id="KW-0472">Membrane</keyword>
<evidence type="ECO:0000256" key="3">
    <source>
        <dbReference type="ARBA" id="ARBA00023136"/>
    </source>
</evidence>
<dbReference type="PANTHER" id="PTHR44227:SF3">
    <property type="entry name" value="PROTEIN O-MANNOSYL-TRANSFERASE TMTC4"/>
    <property type="match status" value="1"/>
</dbReference>
<dbReference type="Pfam" id="PF08409">
    <property type="entry name" value="TMTC_DUF1736"/>
    <property type="match status" value="1"/>
</dbReference>
<feature type="transmembrane region" description="Helical" evidence="4">
    <location>
        <begin position="12"/>
        <end position="34"/>
    </location>
</feature>
<dbReference type="EMBL" id="CAXKWB010024760">
    <property type="protein sequence ID" value="CAL4126667.1"/>
    <property type="molecule type" value="Genomic_DNA"/>
</dbReference>
<dbReference type="AlphaFoldDB" id="A0AAV2RK44"/>
<feature type="transmembrane region" description="Helical" evidence="4">
    <location>
        <begin position="40"/>
        <end position="56"/>
    </location>
</feature>
<reference evidence="6 7" key="1">
    <citation type="submission" date="2024-05" db="EMBL/GenBank/DDBJ databases">
        <authorList>
            <person name="Wallberg A."/>
        </authorList>
    </citation>
    <scope>NUCLEOTIDE SEQUENCE [LARGE SCALE GENOMIC DNA]</scope>
</reference>